<evidence type="ECO:0000313" key="2">
    <source>
        <dbReference type="EMBL" id="GIF87831.1"/>
    </source>
</evidence>
<name>A0A8J3JMT5_9ACTN</name>
<evidence type="ECO:0000313" key="3">
    <source>
        <dbReference type="Proteomes" id="UP000619293"/>
    </source>
</evidence>
<keyword evidence="3" id="KW-1185">Reference proteome</keyword>
<dbReference type="Proteomes" id="UP000619293">
    <property type="component" value="Unassembled WGS sequence"/>
</dbReference>
<sequence length="61" mass="6585">MNTFKGIGACVVLAATIFVMGRLVHVEMVIHAVSLVLVAASTVAYLAALLRFRRDRRIAGD</sequence>
<keyword evidence="1" id="KW-0472">Membrane</keyword>
<proteinExistence type="predicted"/>
<feature type="transmembrane region" description="Helical" evidence="1">
    <location>
        <begin position="7"/>
        <end position="24"/>
    </location>
</feature>
<dbReference type="EMBL" id="BONG01000005">
    <property type="protein sequence ID" value="GIF87831.1"/>
    <property type="molecule type" value="Genomic_DNA"/>
</dbReference>
<reference evidence="2 3" key="1">
    <citation type="submission" date="2021-01" db="EMBL/GenBank/DDBJ databases">
        <title>Whole genome shotgun sequence of Catellatospora chokoriensis NBRC 107358.</title>
        <authorList>
            <person name="Komaki H."/>
            <person name="Tamura T."/>
        </authorList>
    </citation>
    <scope>NUCLEOTIDE SEQUENCE [LARGE SCALE GENOMIC DNA]</scope>
    <source>
        <strain evidence="2 3">NBRC 107358</strain>
    </source>
</reference>
<feature type="transmembrane region" description="Helical" evidence="1">
    <location>
        <begin position="30"/>
        <end position="50"/>
    </location>
</feature>
<keyword evidence="1" id="KW-0812">Transmembrane</keyword>
<evidence type="ECO:0000256" key="1">
    <source>
        <dbReference type="SAM" id="Phobius"/>
    </source>
</evidence>
<organism evidence="2 3">
    <name type="scientific">Catellatospora chokoriensis</name>
    <dbReference type="NCBI Taxonomy" id="310353"/>
    <lineage>
        <taxon>Bacteria</taxon>
        <taxon>Bacillati</taxon>
        <taxon>Actinomycetota</taxon>
        <taxon>Actinomycetes</taxon>
        <taxon>Micromonosporales</taxon>
        <taxon>Micromonosporaceae</taxon>
        <taxon>Catellatospora</taxon>
    </lineage>
</organism>
<accession>A0A8J3JMT5</accession>
<keyword evidence="1" id="KW-1133">Transmembrane helix</keyword>
<comment type="caution">
    <text evidence="2">The sequence shown here is derived from an EMBL/GenBank/DDBJ whole genome shotgun (WGS) entry which is preliminary data.</text>
</comment>
<dbReference type="RefSeq" id="WP_191839383.1">
    <property type="nucleotide sequence ID" value="NZ_BAAALB010000007.1"/>
</dbReference>
<gene>
    <name evidence="2" type="ORF">Cch02nite_12750</name>
</gene>
<dbReference type="AlphaFoldDB" id="A0A8J3JMT5"/>
<protein>
    <submittedName>
        <fullName evidence="2">Uncharacterized protein</fullName>
    </submittedName>
</protein>